<organism evidence="2 3">
    <name type="scientific">Hibiscus sabdariffa</name>
    <name type="common">roselle</name>
    <dbReference type="NCBI Taxonomy" id="183260"/>
    <lineage>
        <taxon>Eukaryota</taxon>
        <taxon>Viridiplantae</taxon>
        <taxon>Streptophyta</taxon>
        <taxon>Embryophyta</taxon>
        <taxon>Tracheophyta</taxon>
        <taxon>Spermatophyta</taxon>
        <taxon>Magnoliopsida</taxon>
        <taxon>eudicotyledons</taxon>
        <taxon>Gunneridae</taxon>
        <taxon>Pentapetalae</taxon>
        <taxon>rosids</taxon>
        <taxon>malvids</taxon>
        <taxon>Malvales</taxon>
        <taxon>Malvaceae</taxon>
        <taxon>Malvoideae</taxon>
        <taxon>Hibiscus</taxon>
    </lineage>
</organism>
<feature type="transmembrane region" description="Helical" evidence="1">
    <location>
        <begin position="293"/>
        <end position="313"/>
    </location>
</feature>
<protein>
    <submittedName>
        <fullName evidence="2">Uncharacterized protein</fullName>
    </submittedName>
</protein>
<gene>
    <name evidence="2" type="ORF">V6N11_071830</name>
</gene>
<dbReference type="Proteomes" id="UP001396334">
    <property type="component" value="Unassembled WGS sequence"/>
</dbReference>
<reference evidence="2 3" key="1">
    <citation type="journal article" date="2024" name="G3 (Bethesda)">
        <title>Genome assembly of Hibiscus sabdariffa L. provides insights into metabolisms of medicinal natural products.</title>
        <authorList>
            <person name="Kim T."/>
        </authorList>
    </citation>
    <scope>NUCLEOTIDE SEQUENCE [LARGE SCALE GENOMIC DNA]</scope>
    <source>
        <strain evidence="2">TK-2024</strain>
        <tissue evidence="2">Old leaves</tissue>
    </source>
</reference>
<name>A0ABR2U1Z2_9ROSI</name>
<feature type="transmembrane region" description="Helical" evidence="1">
    <location>
        <begin position="243"/>
        <end position="272"/>
    </location>
</feature>
<feature type="transmembrane region" description="Helical" evidence="1">
    <location>
        <begin position="319"/>
        <end position="341"/>
    </location>
</feature>
<keyword evidence="1" id="KW-0472">Membrane</keyword>
<keyword evidence="3" id="KW-1185">Reference proteome</keyword>
<keyword evidence="1" id="KW-0812">Transmembrane</keyword>
<evidence type="ECO:0000313" key="3">
    <source>
        <dbReference type="Proteomes" id="UP001396334"/>
    </source>
</evidence>
<dbReference type="EMBL" id="JBBPBN010000003">
    <property type="protein sequence ID" value="KAK9043489.1"/>
    <property type="molecule type" value="Genomic_DNA"/>
</dbReference>
<comment type="caution">
    <text evidence="2">The sequence shown here is derived from an EMBL/GenBank/DDBJ whole genome shotgun (WGS) entry which is preliminary data.</text>
</comment>
<sequence>MAFSSFSLSLSRQNPPNTLGSSIVQFDYGAVVVEWLPVHASWVFPQDSSTVPLTTLTAAVLWSSEEKEGEDGGLRTFIEGKTKAIDDGSWSLYRCDLFSSTDSVVRNQQLQVHDGSTTLIELGVLQSRVWHMENHVVVGQETPPATTLVSCLALVVATQVEATAPNEKKMRSRDKSLEARVRVVICSRKGKVKAQKLGEDAWLAMVCPYKDIVEFLKMDVLVVSTSSLPAGVSIDGATLKVNAYLLLGVRLSCMGCFVTSLLTIFLVAGYTGNAFELVDVVATNEKNILFPKFNALIGYFTLGSVHCYGFGIVEAPHIYAFYIPLLVELLFYLAMETVVLASRVDFYSSNDLGYVYVQLVKIAGGLGVGHPHKE</sequence>
<proteinExistence type="predicted"/>
<accession>A0ABR2U1Z2</accession>
<evidence type="ECO:0000313" key="2">
    <source>
        <dbReference type="EMBL" id="KAK9043489.1"/>
    </source>
</evidence>
<evidence type="ECO:0000256" key="1">
    <source>
        <dbReference type="SAM" id="Phobius"/>
    </source>
</evidence>
<keyword evidence="1" id="KW-1133">Transmembrane helix</keyword>